<gene>
    <name evidence="1" type="ORF">DB43_AK00580</name>
</gene>
<accession>A0A0C1E8D5</accession>
<dbReference type="Proteomes" id="UP000031307">
    <property type="component" value="Unassembled WGS sequence"/>
</dbReference>
<organism evidence="1 2">
    <name type="scientific">Parachlamydia acanthamoebae</name>
    <dbReference type="NCBI Taxonomy" id="83552"/>
    <lineage>
        <taxon>Bacteria</taxon>
        <taxon>Pseudomonadati</taxon>
        <taxon>Chlamydiota</taxon>
        <taxon>Chlamydiia</taxon>
        <taxon>Parachlamydiales</taxon>
        <taxon>Parachlamydiaceae</taxon>
        <taxon>Parachlamydia</taxon>
    </lineage>
</organism>
<name>A0A0C1E8D5_9BACT</name>
<dbReference type="AlphaFoldDB" id="A0A0C1E8D5"/>
<dbReference type="EMBL" id="JSAM01000121">
    <property type="protein sequence ID" value="KIA76398.1"/>
    <property type="molecule type" value="Genomic_DNA"/>
</dbReference>
<dbReference type="RefSeq" id="WP_006340565.1">
    <property type="nucleotide sequence ID" value="NZ_BAWW01000066.1"/>
</dbReference>
<proteinExistence type="predicted"/>
<sequence length="429" mass="49885">MVANLTQQEYLTYFDAVQEVAKISNHGISNVYIDEGKVFTPILTYSWAHARLVDISRLVKSVFSKKKRQKRQQDTDQKIERLAQHIQTINKTTKRILQTVKKSDDVSSVVSPNYYSVRAATLFNDHLGMFQKWNKSSEEPKKWSWNYLKSSLRKFNGFRIHSNENLKISNQTDPQLIKIACPKLYGNTSIHFVHVCLNILRREKTIDSYRLQKMGGFTENAASQVAEILKKEKSNLNGSEKKAFEHVNMTASDPAVLETYWETMRAMTRPGAHQQLELGDEGKILHFKTLVGESLEVFFKQTKSTELLFQLFAVAKHHFCHNETSKMQAIDSLIAKCLKPYCVKQNLEIEEEHLYEWLKKTIAFFPEKENWIKALFFNEVIYAMCQDDHTKKESLTQFSINYLINDLLPESRIHEKLAHEKLTKRPKAS</sequence>
<protein>
    <submittedName>
        <fullName evidence="1">Uncharacterized protein</fullName>
    </submittedName>
</protein>
<reference evidence="1 2" key="1">
    <citation type="journal article" date="2014" name="Mol. Biol. Evol.">
        <title>Massive expansion of Ubiquitination-related gene families within the Chlamydiae.</title>
        <authorList>
            <person name="Domman D."/>
            <person name="Collingro A."/>
            <person name="Lagkouvardos I."/>
            <person name="Gehre L."/>
            <person name="Weinmaier T."/>
            <person name="Rattei T."/>
            <person name="Subtil A."/>
            <person name="Horn M."/>
        </authorList>
    </citation>
    <scope>NUCLEOTIDE SEQUENCE [LARGE SCALE GENOMIC DNA]</scope>
    <source>
        <strain evidence="1 2">OEW1</strain>
    </source>
</reference>
<comment type="caution">
    <text evidence="1">The sequence shown here is derived from an EMBL/GenBank/DDBJ whole genome shotgun (WGS) entry which is preliminary data.</text>
</comment>
<dbReference type="PATRIC" id="fig|83552.4.peg.2539"/>
<evidence type="ECO:0000313" key="2">
    <source>
        <dbReference type="Proteomes" id="UP000031307"/>
    </source>
</evidence>
<evidence type="ECO:0000313" key="1">
    <source>
        <dbReference type="EMBL" id="KIA76398.1"/>
    </source>
</evidence>